<comment type="caution">
    <text evidence="6">The sequence shown here is derived from an EMBL/GenBank/DDBJ whole genome shotgun (WGS) entry which is preliminary data.</text>
</comment>
<accession>A0A4Q7Y510</accession>
<evidence type="ECO:0000256" key="2">
    <source>
        <dbReference type="ARBA" id="ARBA00022643"/>
    </source>
</evidence>
<dbReference type="PANTHER" id="PTHR42847:SF4">
    <property type="entry name" value="ALKANESULFONATE MONOOXYGENASE-RELATED"/>
    <property type="match status" value="1"/>
</dbReference>
<protein>
    <submittedName>
        <fullName evidence="6">Alkanesulfonate monooxygenase SsuD/methylene tetrahydromethanopterin reductase-like flavin-dependent oxidoreductase (Luciferase family)</fullName>
    </submittedName>
</protein>
<evidence type="ECO:0000256" key="4">
    <source>
        <dbReference type="ARBA" id="ARBA00023033"/>
    </source>
</evidence>
<keyword evidence="3" id="KW-0560">Oxidoreductase</keyword>
<dbReference type="Gene3D" id="3.20.20.30">
    <property type="entry name" value="Luciferase-like domain"/>
    <property type="match status" value="1"/>
</dbReference>
<dbReference type="GO" id="GO:0008726">
    <property type="term" value="F:alkanesulfonate monooxygenase activity"/>
    <property type="evidence" value="ECO:0007669"/>
    <property type="project" value="TreeGrafter"/>
</dbReference>
<keyword evidence="2" id="KW-0288">FMN</keyword>
<evidence type="ECO:0000313" key="7">
    <source>
        <dbReference type="Proteomes" id="UP000292507"/>
    </source>
</evidence>
<gene>
    <name evidence="6" type="ORF">BKA19_0632</name>
</gene>
<dbReference type="InterPro" id="IPR050172">
    <property type="entry name" value="SsuD_RutA_monooxygenase"/>
</dbReference>
<dbReference type="EMBL" id="SHKV01000001">
    <property type="protein sequence ID" value="RZU30995.1"/>
    <property type="molecule type" value="Genomic_DNA"/>
</dbReference>
<dbReference type="GO" id="GO:0046306">
    <property type="term" value="P:alkanesulfonate catabolic process"/>
    <property type="evidence" value="ECO:0007669"/>
    <property type="project" value="TreeGrafter"/>
</dbReference>
<dbReference type="InterPro" id="IPR011251">
    <property type="entry name" value="Luciferase-like_dom"/>
</dbReference>
<dbReference type="SUPFAM" id="SSF51679">
    <property type="entry name" value="Bacterial luciferase-like"/>
    <property type="match status" value="1"/>
</dbReference>
<dbReference type="CDD" id="cd00347">
    <property type="entry name" value="Flavin_utilizing_monoxygenases"/>
    <property type="match status" value="1"/>
</dbReference>
<feature type="domain" description="Luciferase-like" evidence="5">
    <location>
        <begin position="1"/>
        <end position="296"/>
    </location>
</feature>
<dbReference type="PANTHER" id="PTHR42847">
    <property type="entry name" value="ALKANESULFONATE MONOOXYGENASE"/>
    <property type="match status" value="1"/>
</dbReference>
<dbReference type="OrthoDB" id="7903015at2"/>
<organism evidence="6 7">
    <name type="scientific">Blastococcus saxobsidens</name>
    <dbReference type="NCBI Taxonomy" id="138336"/>
    <lineage>
        <taxon>Bacteria</taxon>
        <taxon>Bacillati</taxon>
        <taxon>Actinomycetota</taxon>
        <taxon>Actinomycetes</taxon>
        <taxon>Geodermatophilales</taxon>
        <taxon>Geodermatophilaceae</taxon>
        <taxon>Blastococcus</taxon>
    </lineage>
</organism>
<evidence type="ECO:0000256" key="1">
    <source>
        <dbReference type="ARBA" id="ARBA00022630"/>
    </source>
</evidence>
<evidence type="ECO:0000256" key="3">
    <source>
        <dbReference type="ARBA" id="ARBA00023002"/>
    </source>
</evidence>
<dbReference type="AlphaFoldDB" id="A0A4Q7Y510"/>
<keyword evidence="7" id="KW-1185">Reference proteome</keyword>
<evidence type="ECO:0000259" key="5">
    <source>
        <dbReference type="Pfam" id="PF00296"/>
    </source>
</evidence>
<evidence type="ECO:0000313" key="6">
    <source>
        <dbReference type="EMBL" id="RZU30995.1"/>
    </source>
</evidence>
<keyword evidence="1" id="KW-0285">Flavoprotein</keyword>
<dbReference type="InterPro" id="IPR036661">
    <property type="entry name" value="Luciferase-like_sf"/>
</dbReference>
<sequence length="326" mass="35979">MRFGLLLPHFGEHADAAKIIRGSQLAESLGFDSVWVRDHLLFEPHGEFESPNATFYDALTVLTAVGAATERLQLGTGALIPFRHPLHTALITTTMTQFFGPRVILGMGAGNFDHEFDAIGLSGIPRPELVQTNMEIMRRIWTENGVSWNDSPFDFEDATIEPKPVGGPPPLWYCGATPKSARIAATSADGWLPGRIALETLKARVQTLTDTSTENGRSRPTVGIIPTTSIADTREEAISRVNVPGLLTWANNSRFWVKPESGSFQTVEDLQGVLIHGTAKDVIEQCRTLQDVGVDHLVFDFRLNFPIWEDQIRRIGEEVLPALRAD</sequence>
<keyword evidence="4 6" id="KW-0503">Monooxygenase</keyword>
<dbReference type="Pfam" id="PF00296">
    <property type="entry name" value="Bac_luciferase"/>
    <property type="match status" value="1"/>
</dbReference>
<dbReference type="Proteomes" id="UP000292507">
    <property type="component" value="Unassembled WGS sequence"/>
</dbReference>
<proteinExistence type="predicted"/>
<name>A0A4Q7Y510_9ACTN</name>
<reference evidence="6 7" key="1">
    <citation type="submission" date="2019-02" db="EMBL/GenBank/DDBJ databases">
        <title>Sequencing the genomes of 1000 actinobacteria strains.</title>
        <authorList>
            <person name="Klenk H.-P."/>
        </authorList>
    </citation>
    <scope>NUCLEOTIDE SEQUENCE [LARGE SCALE GENOMIC DNA]</scope>
    <source>
        <strain evidence="6 7">DSM 44509</strain>
    </source>
</reference>
<dbReference type="RefSeq" id="WP_104528598.1">
    <property type="nucleotide sequence ID" value="NZ_POQT01000015.1"/>
</dbReference>